<dbReference type="PANTHER" id="PTHR22617">
    <property type="entry name" value="CHEMOTAXIS SENSOR HISTIDINE KINASE-RELATED"/>
    <property type="match status" value="1"/>
</dbReference>
<evidence type="ECO:0000313" key="4">
    <source>
        <dbReference type="Proteomes" id="UP000274097"/>
    </source>
</evidence>
<dbReference type="Proteomes" id="UP000274097">
    <property type="component" value="Unassembled WGS sequence"/>
</dbReference>
<feature type="domain" description="CheW-like" evidence="1">
    <location>
        <begin position="15"/>
        <end position="157"/>
    </location>
</feature>
<evidence type="ECO:0000313" key="3">
    <source>
        <dbReference type="EMBL" id="RMI26297.1"/>
    </source>
</evidence>
<dbReference type="InterPro" id="IPR002545">
    <property type="entry name" value="CheW-lke_dom"/>
</dbReference>
<sequence length="176" mass="18866">MASPRARPDAVTGGETHYLIFALAGLRCALPRGAVRELLPLPRLSRPPSMPATLAGFVNLGGEALPVLALRHLLGLTRTVPVEPLYRHIIVAEDTLPGSRVGLLVDRVLDLRPVAAAQCQPVPPEDSLNGCVIAQLSLPEGPAHLLDPARILLAQEQARLEELTRKAAARLDEWTA</sequence>
<dbReference type="GO" id="GO:0006935">
    <property type="term" value="P:chemotaxis"/>
    <property type="evidence" value="ECO:0007669"/>
    <property type="project" value="InterPro"/>
</dbReference>
<keyword evidence="4" id="KW-1185">Reference proteome</keyword>
<dbReference type="PANTHER" id="PTHR22617:SF23">
    <property type="entry name" value="CHEMOTAXIS PROTEIN CHEW"/>
    <property type="match status" value="1"/>
</dbReference>
<dbReference type="InterPro" id="IPR039315">
    <property type="entry name" value="CheW"/>
</dbReference>
<proteinExistence type="predicted"/>
<dbReference type="CDD" id="cd00588">
    <property type="entry name" value="CheW_like"/>
    <property type="match status" value="1"/>
</dbReference>
<dbReference type="InterPro" id="IPR036061">
    <property type="entry name" value="CheW-like_dom_sf"/>
</dbReference>
<dbReference type="SMART" id="SM00260">
    <property type="entry name" value="CheW"/>
    <property type="match status" value="1"/>
</dbReference>
<reference evidence="2 5" key="1">
    <citation type="submission" date="2018-09" db="EMBL/GenBank/DDBJ databases">
        <title>Roseomonas sp. nov., isolated from feces of Tibetan antelopes in the Qinghai-Tibet plateau, China.</title>
        <authorList>
            <person name="Tian Z."/>
        </authorList>
    </citation>
    <scope>NUCLEOTIDE SEQUENCE [LARGE SCALE GENOMIC DNA]</scope>
    <source>
        <strain evidence="3 4">Z23</strain>
        <strain evidence="2 5">Z24</strain>
    </source>
</reference>
<protein>
    <submittedName>
        <fullName evidence="2">Chemotaxis protein CheW</fullName>
    </submittedName>
</protein>
<organism evidence="2 5">
    <name type="scientific">Teichococcus wenyumeiae</name>
    <dbReference type="NCBI Taxonomy" id="2478470"/>
    <lineage>
        <taxon>Bacteria</taxon>
        <taxon>Pseudomonadati</taxon>
        <taxon>Pseudomonadota</taxon>
        <taxon>Alphaproteobacteria</taxon>
        <taxon>Acetobacterales</taxon>
        <taxon>Roseomonadaceae</taxon>
        <taxon>Roseomonas</taxon>
    </lineage>
</organism>
<dbReference type="Gene3D" id="2.40.50.180">
    <property type="entry name" value="CheA-289, Domain 4"/>
    <property type="match status" value="1"/>
</dbReference>
<evidence type="ECO:0000259" key="1">
    <source>
        <dbReference type="PROSITE" id="PS50851"/>
    </source>
</evidence>
<name>A0A3A9JAW5_9PROT</name>
<dbReference type="GO" id="GO:0007165">
    <property type="term" value="P:signal transduction"/>
    <property type="evidence" value="ECO:0007669"/>
    <property type="project" value="InterPro"/>
</dbReference>
<comment type="caution">
    <text evidence="2">The sequence shown here is derived from an EMBL/GenBank/DDBJ whole genome shotgun (WGS) entry which is preliminary data.</text>
</comment>
<accession>A0A3A9JAW5</accession>
<dbReference type="Gene3D" id="2.30.30.40">
    <property type="entry name" value="SH3 Domains"/>
    <property type="match status" value="1"/>
</dbReference>
<dbReference type="InParanoid" id="A0A3A9JAW5"/>
<dbReference type="GO" id="GO:0005829">
    <property type="term" value="C:cytosol"/>
    <property type="evidence" value="ECO:0007669"/>
    <property type="project" value="TreeGrafter"/>
</dbReference>
<dbReference type="PROSITE" id="PS50851">
    <property type="entry name" value="CHEW"/>
    <property type="match status" value="1"/>
</dbReference>
<dbReference type="SUPFAM" id="SSF50341">
    <property type="entry name" value="CheW-like"/>
    <property type="match status" value="1"/>
</dbReference>
<evidence type="ECO:0000313" key="5">
    <source>
        <dbReference type="Proteomes" id="UP000278036"/>
    </source>
</evidence>
<dbReference type="EMBL" id="RAQU01000212">
    <property type="protein sequence ID" value="RKK01843.1"/>
    <property type="molecule type" value="Genomic_DNA"/>
</dbReference>
<dbReference type="EMBL" id="RFLX01000002">
    <property type="protein sequence ID" value="RMI26297.1"/>
    <property type="molecule type" value="Genomic_DNA"/>
</dbReference>
<evidence type="ECO:0000313" key="2">
    <source>
        <dbReference type="EMBL" id="RKK01843.1"/>
    </source>
</evidence>
<dbReference type="AlphaFoldDB" id="A0A3A9JAW5"/>
<gene>
    <name evidence="2" type="ORF">D6Z83_22850</name>
    <name evidence="3" type="ORF">EBE87_03140</name>
</gene>
<dbReference type="Pfam" id="PF01584">
    <property type="entry name" value="CheW"/>
    <property type="match status" value="1"/>
</dbReference>
<dbReference type="OrthoDB" id="7584342at2"/>
<dbReference type="Proteomes" id="UP000278036">
    <property type="component" value="Unassembled WGS sequence"/>
</dbReference>